<sequence>MRKAFAGCKSDPAAREPSPSGASRGSSRGSGRGADCPGTAGLRAAPAVTEMSQRFCLALVLAGQAEEGGGAPPFPSRHGVLSPPRSQRESPARLPQAAAAAPLSSACC</sequence>
<organism evidence="2 3">
    <name type="scientific">Platysternon megacephalum</name>
    <name type="common">big-headed turtle</name>
    <dbReference type="NCBI Taxonomy" id="55544"/>
    <lineage>
        <taxon>Eukaryota</taxon>
        <taxon>Metazoa</taxon>
        <taxon>Chordata</taxon>
        <taxon>Craniata</taxon>
        <taxon>Vertebrata</taxon>
        <taxon>Euteleostomi</taxon>
        <taxon>Archelosauria</taxon>
        <taxon>Testudinata</taxon>
        <taxon>Testudines</taxon>
        <taxon>Cryptodira</taxon>
        <taxon>Durocryptodira</taxon>
        <taxon>Testudinoidea</taxon>
        <taxon>Platysternidae</taxon>
        <taxon>Platysternon</taxon>
    </lineage>
</organism>
<accession>A0A4D9FCW8</accession>
<feature type="compositionally biased region" description="Low complexity" evidence="1">
    <location>
        <begin position="92"/>
        <end position="108"/>
    </location>
</feature>
<feature type="region of interest" description="Disordered" evidence="1">
    <location>
        <begin position="67"/>
        <end position="108"/>
    </location>
</feature>
<dbReference type="AlphaFoldDB" id="A0A4D9FCW8"/>
<keyword evidence="2" id="KW-0687">Ribonucleoprotein</keyword>
<proteinExistence type="predicted"/>
<evidence type="ECO:0000313" key="3">
    <source>
        <dbReference type="Proteomes" id="UP000297703"/>
    </source>
</evidence>
<evidence type="ECO:0000313" key="2">
    <source>
        <dbReference type="EMBL" id="TFK15680.1"/>
    </source>
</evidence>
<evidence type="ECO:0000256" key="1">
    <source>
        <dbReference type="SAM" id="MobiDB-lite"/>
    </source>
</evidence>
<keyword evidence="2" id="KW-0689">Ribosomal protein</keyword>
<feature type="region of interest" description="Disordered" evidence="1">
    <location>
        <begin position="1"/>
        <end position="41"/>
    </location>
</feature>
<dbReference type="Proteomes" id="UP000297703">
    <property type="component" value="Unassembled WGS sequence"/>
</dbReference>
<name>A0A4D9FCW8_9SAUR</name>
<reference evidence="2 3" key="1">
    <citation type="submission" date="2019-04" db="EMBL/GenBank/DDBJ databases">
        <title>Draft genome of the big-headed turtle Platysternon megacephalum.</title>
        <authorList>
            <person name="Gong S."/>
        </authorList>
    </citation>
    <scope>NUCLEOTIDE SEQUENCE [LARGE SCALE GENOMIC DNA]</scope>
    <source>
        <strain evidence="2">DO16091913</strain>
        <tissue evidence="2">Muscle</tissue>
    </source>
</reference>
<dbReference type="GO" id="GO:0005840">
    <property type="term" value="C:ribosome"/>
    <property type="evidence" value="ECO:0007669"/>
    <property type="project" value="UniProtKB-KW"/>
</dbReference>
<gene>
    <name evidence="2" type="ORF">DR999_PMT00553</name>
</gene>
<feature type="compositionally biased region" description="Low complexity" evidence="1">
    <location>
        <begin position="17"/>
        <end position="29"/>
    </location>
</feature>
<protein>
    <submittedName>
        <fullName evidence="2">28S ribosomal protein S30, mitochondrial</fullName>
    </submittedName>
</protein>
<dbReference type="EMBL" id="QXTE01000003">
    <property type="protein sequence ID" value="TFK15680.1"/>
    <property type="molecule type" value="Genomic_DNA"/>
</dbReference>
<reference evidence="2 3" key="2">
    <citation type="submission" date="2019-04" db="EMBL/GenBank/DDBJ databases">
        <title>The genome sequence of big-headed turtle.</title>
        <authorList>
            <person name="Gong S."/>
        </authorList>
    </citation>
    <scope>NUCLEOTIDE SEQUENCE [LARGE SCALE GENOMIC DNA]</scope>
    <source>
        <strain evidence="2">DO16091913</strain>
        <tissue evidence="2">Muscle</tissue>
    </source>
</reference>
<comment type="caution">
    <text evidence="2">The sequence shown here is derived from an EMBL/GenBank/DDBJ whole genome shotgun (WGS) entry which is preliminary data.</text>
</comment>
<keyword evidence="3" id="KW-1185">Reference proteome</keyword>